<dbReference type="InterPro" id="IPR056136">
    <property type="entry name" value="DUF7719"/>
</dbReference>
<reference evidence="4" key="1">
    <citation type="submission" date="2022-11" db="EMBL/GenBank/DDBJ databases">
        <title>Chromosomal genome sequence assembly and mating type (MAT) locus characterization of the leprose asexual lichenized fungus Lepraria neglecta (Nyl.) Erichsen.</title>
        <authorList>
            <person name="Allen J.L."/>
            <person name="Pfeffer B."/>
        </authorList>
    </citation>
    <scope>NUCLEOTIDE SEQUENCE</scope>
    <source>
        <strain evidence="4">Allen 5258</strain>
    </source>
</reference>
<feature type="domain" description="DUF7719" evidence="3">
    <location>
        <begin position="147"/>
        <end position="215"/>
    </location>
</feature>
<dbReference type="PANTHER" id="PTHR37846:SF1">
    <property type="entry name" value="DEACETYLASE-LIKE PROTEIN"/>
    <property type="match status" value="1"/>
</dbReference>
<evidence type="ECO:0000256" key="1">
    <source>
        <dbReference type="SAM" id="MobiDB-lite"/>
    </source>
</evidence>
<gene>
    <name evidence="4" type="ORF">OEA41_010141</name>
</gene>
<keyword evidence="2" id="KW-1133">Transmembrane helix</keyword>
<name>A0AAD9YX84_9LECA</name>
<keyword evidence="5" id="KW-1185">Reference proteome</keyword>
<evidence type="ECO:0000313" key="5">
    <source>
        <dbReference type="Proteomes" id="UP001276659"/>
    </source>
</evidence>
<dbReference type="PANTHER" id="PTHR37846">
    <property type="entry name" value="YALI0B21296P"/>
    <property type="match status" value="1"/>
</dbReference>
<sequence length="216" mass="23680">MSNRKERRAQARAKPDTVPLSQPSRKTSRAKTLLEIASERQLLNTSSQDPTPSITTTKINPDGTLSTADLDSDSSGPDATPYLDFALYTTTLTVLHFTLTVLVHHQYATSPPSLPSLFYSSTVASPTPALLLILVALLHPRSAHLATQLIFAVLSIVAGAWLVYASNEDPYMAVMKKAPPLGTLWIWAIVEMRWEWAVGCLGIVAGWGWWNGYSIF</sequence>
<feature type="transmembrane region" description="Helical" evidence="2">
    <location>
        <begin position="145"/>
        <end position="164"/>
    </location>
</feature>
<feature type="compositionally biased region" description="Low complexity" evidence="1">
    <location>
        <begin position="62"/>
        <end position="75"/>
    </location>
</feature>
<evidence type="ECO:0000256" key="2">
    <source>
        <dbReference type="SAM" id="Phobius"/>
    </source>
</evidence>
<comment type="caution">
    <text evidence="4">The sequence shown here is derived from an EMBL/GenBank/DDBJ whole genome shotgun (WGS) entry which is preliminary data.</text>
</comment>
<dbReference type="Proteomes" id="UP001276659">
    <property type="component" value="Unassembled WGS sequence"/>
</dbReference>
<feature type="transmembrane region" description="Helical" evidence="2">
    <location>
        <begin position="117"/>
        <end position="138"/>
    </location>
</feature>
<dbReference type="Pfam" id="PF24841">
    <property type="entry name" value="DUF7719"/>
    <property type="match status" value="1"/>
</dbReference>
<organism evidence="4 5">
    <name type="scientific">Lepraria neglecta</name>
    <dbReference type="NCBI Taxonomy" id="209136"/>
    <lineage>
        <taxon>Eukaryota</taxon>
        <taxon>Fungi</taxon>
        <taxon>Dikarya</taxon>
        <taxon>Ascomycota</taxon>
        <taxon>Pezizomycotina</taxon>
        <taxon>Lecanoromycetes</taxon>
        <taxon>OSLEUM clade</taxon>
        <taxon>Lecanoromycetidae</taxon>
        <taxon>Lecanorales</taxon>
        <taxon>Lecanorineae</taxon>
        <taxon>Stereocaulaceae</taxon>
        <taxon>Lepraria</taxon>
    </lineage>
</organism>
<keyword evidence="2" id="KW-0812">Transmembrane</keyword>
<evidence type="ECO:0000313" key="4">
    <source>
        <dbReference type="EMBL" id="KAK3167016.1"/>
    </source>
</evidence>
<proteinExistence type="predicted"/>
<feature type="transmembrane region" description="Helical" evidence="2">
    <location>
        <begin position="85"/>
        <end position="105"/>
    </location>
</feature>
<dbReference type="AlphaFoldDB" id="A0AAD9YX84"/>
<feature type="compositionally biased region" description="Polar residues" evidence="1">
    <location>
        <begin position="41"/>
        <end position="59"/>
    </location>
</feature>
<feature type="transmembrane region" description="Helical" evidence="2">
    <location>
        <begin position="184"/>
        <end position="210"/>
    </location>
</feature>
<keyword evidence="2" id="KW-0472">Membrane</keyword>
<feature type="compositionally biased region" description="Basic residues" evidence="1">
    <location>
        <begin position="1"/>
        <end position="11"/>
    </location>
</feature>
<accession>A0AAD9YX84</accession>
<protein>
    <recommendedName>
        <fullName evidence="3">DUF7719 domain-containing protein</fullName>
    </recommendedName>
</protein>
<evidence type="ECO:0000259" key="3">
    <source>
        <dbReference type="Pfam" id="PF24841"/>
    </source>
</evidence>
<feature type="region of interest" description="Disordered" evidence="1">
    <location>
        <begin position="1"/>
        <end position="75"/>
    </location>
</feature>
<dbReference type="EMBL" id="JASNWA010000011">
    <property type="protein sequence ID" value="KAK3167016.1"/>
    <property type="molecule type" value="Genomic_DNA"/>
</dbReference>